<accession>Q4UEF0</accession>
<evidence type="ECO:0000256" key="2">
    <source>
        <dbReference type="PROSITE-ProRule" id="PRU00332"/>
    </source>
</evidence>
<dbReference type="EMBL" id="CR940348">
    <property type="protein sequence ID" value="CAI74539.1"/>
    <property type="molecule type" value="Genomic_DNA"/>
</dbReference>
<proteinExistence type="predicted"/>
<dbReference type="RefSeq" id="XP_952271.1">
    <property type="nucleotide sequence ID" value="XM_947178.1"/>
</dbReference>
<dbReference type="VEuPathDB" id="PiroplasmaDB:TA13225"/>
<evidence type="ECO:0000313" key="5">
    <source>
        <dbReference type="Proteomes" id="UP000001950"/>
    </source>
</evidence>
<name>Q4UEF0_THEAN</name>
<dbReference type="InterPro" id="IPR006630">
    <property type="entry name" value="La_HTH"/>
</dbReference>
<keyword evidence="1 2" id="KW-0694">RNA-binding</keyword>
<dbReference type="GO" id="GO:0003723">
    <property type="term" value="F:RNA binding"/>
    <property type="evidence" value="ECO:0007669"/>
    <property type="project" value="UniProtKB-UniRule"/>
</dbReference>
<dbReference type="Gene3D" id="1.10.10.10">
    <property type="entry name" value="Winged helix-like DNA-binding domain superfamily/Winged helix DNA-binding domain"/>
    <property type="match status" value="1"/>
</dbReference>
<reference evidence="4 5" key="1">
    <citation type="journal article" date="2005" name="Science">
        <title>Genome of the host-cell transforming parasite Theileria annulata compared with T. parva.</title>
        <authorList>
            <person name="Pain A."/>
            <person name="Renauld H."/>
            <person name="Berriman M."/>
            <person name="Murphy L."/>
            <person name="Yeats C.A."/>
            <person name="Weir W."/>
            <person name="Kerhornou A."/>
            <person name="Aslett M."/>
            <person name="Bishop R."/>
            <person name="Bouchier C."/>
            <person name="Cochet M."/>
            <person name="Coulson R.M.R."/>
            <person name="Cronin A."/>
            <person name="de Villiers E.P."/>
            <person name="Fraser A."/>
            <person name="Fosker N."/>
            <person name="Gardner M."/>
            <person name="Goble A."/>
            <person name="Griffiths-Jones S."/>
            <person name="Harris D.E."/>
            <person name="Katzer F."/>
            <person name="Larke N."/>
            <person name="Lord A."/>
            <person name="Maser P."/>
            <person name="McKellar S."/>
            <person name="Mooney P."/>
            <person name="Morton F."/>
            <person name="Nene V."/>
            <person name="O'Neil S."/>
            <person name="Price C."/>
            <person name="Quail M.A."/>
            <person name="Rabbinowitsch E."/>
            <person name="Rawlings N.D."/>
            <person name="Rutter S."/>
            <person name="Saunders D."/>
            <person name="Seeger K."/>
            <person name="Shah T."/>
            <person name="Squares R."/>
            <person name="Squares S."/>
            <person name="Tivey A."/>
            <person name="Walker A.R."/>
            <person name="Woodward J."/>
            <person name="Dobbelaere D.A.E."/>
            <person name="Langsley G."/>
            <person name="Rajandream M.A."/>
            <person name="McKeever D."/>
            <person name="Shiels B."/>
            <person name="Tait A."/>
            <person name="Barrell B.G."/>
            <person name="Hall N."/>
        </authorList>
    </citation>
    <scope>NUCLEOTIDE SEQUENCE [LARGE SCALE GENOMIC DNA]</scope>
    <source>
        <strain evidence="5">Ankara</strain>
    </source>
</reference>
<keyword evidence="5" id="KW-1185">Reference proteome</keyword>
<dbReference type="InterPro" id="IPR036390">
    <property type="entry name" value="WH_DNA-bd_sf"/>
</dbReference>
<dbReference type="eggNOG" id="ENOG502S37K">
    <property type="taxonomic scope" value="Eukaryota"/>
</dbReference>
<dbReference type="STRING" id="5874.Q4UEF0"/>
<organism evidence="4 5">
    <name type="scientific">Theileria annulata</name>
    <dbReference type="NCBI Taxonomy" id="5874"/>
    <lineage>
        <taxon>Eukaryota</taxon>
        <taxon>Sar</taxon>
        <taxon>Alveolata</taxon>
        <taxon>Apicomplexa</taxon>
        <taxon>Aconoidasida</taxon>
        <taxon>Piroplasmida</taxon>
        <taxon>Theileriidae</taxon>
        <taxon>Theileria</taxon>
    </lineage>
</organism>
<dbReference type="AlphaFoldDB" id="Q4UEF0"/>
<dbReference type="SUPFAM" id="SSF46785">
    <property type="entry name" value="Winged helix' DNA-binding domain"/>
    <property type="match status" value="1"/>
</dbReference>
<dbReference type="PROSITE" id="PS50961">
    <property type="entry name" value="HTH_LA"/>
    <property type="match status" value="1"/>
</dbReference>
<feature type="domain" description="HTH La-type RNA-binding" evidence="3">
    <location>
        <begin position="58"/>
        <end position="158"/>
    </location>
</feature>
<evidence type="ECO:0000313" key="4">
    <source>
        <dbReference type="EMBL" id="CAI74539.1"/>
    </source>
</evidence>
<evidence type="ECO:0000259" key="3">
    <source>
        <dbReference type="PROSITE" id="PS50961"/>
    </source>
</evidence>
<gene>
    <name evidence="4" type="ORF">TA13225</name>
</gene>
<evidence type="ECO:0000256" key="1">
    <source>
        <dbReference type="ARBA" id="ARBA00022884"/>
    </source>
</evidence>
<dbReference type="OrthoDB" id="409625at2759"/>
<protein>
    <recommendedName>
        <fullName evidence="3">HTH La-type RNA-binding domain-containing protein</fullName>
    </recommendedName>
</protein>
<sequence>MEFMQVFKYIIHDLTDIIYINLESSDNPSKRRDDSFNIDLILKKERIDNDDFNVIVLHASPEQRLDFIIRQLSFYLSPDNLSIDHFYNSKFKEDSANIGVENVMDVKYILSAKRMMEIKATIEDIKKVISENLIPNLSFHDFEGTLYIKLNDPLPKYVGKKPIIKKKFGETPETFHVAGPIVKIANIPLDVKEWTLVKQAINNTNKAKVKFISSISEGSCYAWLSKTSNLSDLMAEKPLVNGSPINIELINDESEFKKLESVRNFVVRNFGSIKTLLNNLLNEVEVGTQLSLESEPGQLVRNFNIITLQLTYILEYHPNSKEKKGGNSRTLFGYEVGTNGSRDGKNKKCFKVVTKSLEGENLAHEVYLNNLIFLKDLSITKCLEGLKLVIHTFNRPERTDFIKSLSV</sequence>
<dbReference type="KEGG" id="tan:TA13225"/>
<dbReference type="Proteomes" id="UP000001950">
    <property type="component" value="Chromosome 2"/>
</dbReference>
<dbReference type="InParanoid" id="Q4UEF0"/>
<dbReference type="GeneID" id="3862249"/>
<dbReference type="InterPro" id="IPR036388">
    <property type="entry name" value="WH-like_DNA-bd_sf"/>
</dbReference>
<dbReference type="OMA" id="FFHKQIS"/>